<dbReference type="SUPFAM" id="SSF50939">
    <property type="entry name" value="Sialidases"/>
    <property type="match status" value="1"/>
</dbReference>
<sequence length="355" mass="41074">MNKQINLLKNFLLSVFILVIVSGCSRWKNDINILKKTLLPLTKEVLVLIENNDGISYDSSYLAINEKNYILFSLDSGSNKPYTEIRYGEILSIEPLIISRIQSVLPKSKFNKRYLSSIVKTSDKIWIYYVEGDSLKDFAKSYRAQWNNGNLVNIEELNIDKKIRVRHWQRYYSFNNMVVMIYAGGDGMFFTTSKDGTSFKNFVKTYKRAAKPSFNNVNGGFFAYSFQRGNWKKGKMKSMFTISEDMGLTWQQPIETTLSHKNVHDAFLFKRSDGMLDIYYVYPVGPWRGFSLFRRCIRKDYSLGSEEQVIVKEIGNVIAPTLHRLADNQIALTFNEQLSGFNPYITIIKGDSFCE</sequence>
<evidence type="ECO:0008006" key="2">
    <source>
        <dbReference type="Google" id="ProtNLM"/>
    </source>
</evidence>
<gene>
    <name evidence="1" type="ORF">MNBD_GAMMA03-1698</name>
</gene>
<dbReference type="InterPro" id="IPR036278">
    <property type="entry name" value="Sialidase_sf"/>
</dbReference>
<protein>
    <recommendedName>
        <fullName evidence="2">Exo-alpha-sialidase</fullName>
    </recommendedName>
</protein>
<reference evidence="1" key="1">
    <citation type="submission" date="2018-06" db="EMBL/GenBank/DDBJ databases">
        <authorList>
            <person name="Zhirakovskaya E."/>
        </authorList>
    </citation>
    <scope>NUCLEOTIDE SEQUENCE</scope>
</reference>
<dbReference type="AlphaFoldDB" id="A0A3B0VWX5"/>
<organism evidence="1">
    <name type="scientific">hydrothermal vent metagenome</name>
    <dbReference type="NCBI Taxonomy" id="652676"/>
    <lineage>
        <taxon>unclassified sequences</taxon>
        <taxon>metagenomes</taxon>
        <taxon>ecological metagenomes</taxon>
    </lineage>
</organism>
<evidence type="ECO:0000313" key="1">
    <source>
        <dbReference type="EMBL" id="VAW44663.1"/>
    </source>
</evidence>
<name>A0A3B0VWX5_9ZZZZ</name>
<accession>A0A3B0VWX5</accession>
<proteinExistence type="predicted"/>
<dbReference type="PROSITE" id="PS51257">
    <property type="entry name" value="PROKAR_LIPOPROTEIN"/>
    <property type="match status" value="1"/>
</dbReference>
<dbReference type="EMBL" id="UOFC01000015">
    <property type="protein sequence ID" value="VAW44663.1"/>
    <property type="molecule type" value="Genomic_DNA"/>
</dbReference>